<evidence type="ECO:0000313" key="1">
    <source>
        <dbReference type="EnsemblMetazoa" id="tetur09g02050.1"/>
    </source>
</evidence>
<protein>
    <submittedName>
        <fullName evidence="1">Uncharacterized protein</fullName>
    </submittedName>
</protein>
<evidence type="ECO:0000313" key="2">
    <source>
        <dbReference type="Proteomes" id="UP000015104"/>
    </source>
</evidence>
<reference evidence="1" key="2">
    <citation type="submission" date="2015-06" db="UniProtKB">
        <authorList>
            <consortium name="EnsemblMetazoa"/>
        </authorList>
    </citation>
    <scope>IDENTIFICATION</scope>
</reference>
<name>T1KD87_TETUR</name>
<dbReference type="EMBL" id="CAEY01002010">
    <property type="status" value="NOT_ANNOTATED_CDS"/>
    <property type="molecule type" value="Genomic_DNA"/>
</dbReference>
<dbReference type="EnsemblMetazoa" id="tetur09g02050.1">
    <property type="protein sequence ID" value="tetur09g02050.1"/>
    <property type="gene ID" value="tetur09g02050"/>
</dbReference>
<organism evidence="1 2">
    <name type="scientific">Tetranychus urticae</name>
    <name type="common">Two-spotted spider mite</name>
    <dbReference type="NCBI Taxonomy" id="32264"/>
    <lineage>
        <taxon>Eukaryota</taxon>
        <taxon>Metazoa</taxon>
        <taxon>Ecdysozoa</taxon>
        <taxon>Arthropoda</taxon>
        <taxon>Chelicerata</taxon>
        <taxon>Arachnida</taxon>
        <taxon>Acari</taxon>
        <taxon>Acariformes</taxon>
        <taxon>Trombidiformes</taxon>
        <taxon>Prostigmata</taxon>
        <taxon>Eleutherengona</taxon>
        <taxon>Raphignathae</taxon>
        <taxon>Tetranychoidea</taxon>
        <taxon>Tetranychidae</taxon>
        <taxon>Tetranychus</taxon>
    </lineage>
</organism>
<accession>T1KD87</accession>
<dbReference type="AlphaFoldDB" id="T1KD87"/>
<reference evidence="2" key="1">
    <citation type="submission" date="2011-08" db="EMBL/GenBank/DDBJ databases">
        <authorList>
            <person name="Rombauts S."/>
        </authorList>
    </citation>
    <scope>NUCLEOTIDE SEQUENCE</scope>
    <source>
        <strain evidence="2">London</strain>
    </source>
</reference>
<dbReference type="Proteomes" id="UP000015104">
    <property type="component" value="Unassembled WGS sequence"/>
</dbReference>
<keyword evidence="2" id="KW-1185">Reference proteome</keyword>
<sequence>MKRTFLLATINYRIIHASNQGGVH</sequence>
<dbReference type="HOGENOM" id="CLU_3421540_0_0_1"/>
<proteinExistence type="predicted"/>